<dbReference type="Pfam" id="PF12796">
    <property type="entry name" value="Ank_2"/>
    <property type="match status" value="1"/>
</dbReference>
<feature type="repeat" description="ANK" evidence="3">
    <location>
        <begin position="278"/>
        <end position="310"/>
    </location>
</feature>
<dbReference type="InterPro" id="IPR002110">
    <property type="entry name" value="Ankyrin_rpt"/>
</dbReference>
<sequence length="384" mass="45504">MHEQDYQKRVINKKTTPNRGIRNTVKPWFPELKNRLAVQDYDYKYFALPPNKMVSLLKKENIKIPTDTQIKEFLRKHSLKHLVHYNTEDFQNIEVIQTKQSPPSKNNQNQNKFITQPYLTNNGFFLDKKKPKTAQQNLETQSELQHSKIRNLQSQNVQRNQKIQFPNQEMRFEKFNLRFQELSVKSTPVLNNAISKCFPSTNKMKNNRKINLLMRSLKKIKLLGLTIPEILQYQIFQKTAFATQNSKEFIQASKNNNIDQIKSFLLIQPFLVFQFDYYNMTALHWACKNGYIEIVEILLQYHADFDAIDVMNRTPLSISISENQKEIVKLLLIYGAYPWSTILTDLKKPLQRYPELKKIISQARKFQILNKWSRVTQAKLTISW</sequence>
<dbReference type="SMART" id="SM00248">
    <property type="entry name" value="ANK"/>
    <property type="match status" value="2"/>
</dbReference>
<reference evidence="4" key="1">
    <citation type="submission" date="2021-01" db="EMBL/GenBank/DDBJ databases">
        <authorList>
            <consortium name="Genoscope - CEA"/>
            <person name="William W."/>
        </authorList>
    </citation>
    <scope>NUCLEOTIDE SEQUENCE</scope>
</reference>
<dbReference type="PANTHER" id="PTHR24134">
    <property type="entry name" value="ANKYRIN REPEAT-CONTAINING PROTEIN DDB_G0279043"/>
    <property type="match status" value="1"/>
</dbReference>
<keyword evidence="1" id="KW-0677">Repeat</keyword>
<dbReference type="PROSITE" id="PS50297">
    <property type="entry name" value="ANK_REP_REGION"/>
    <property type="match status" value="1"/>
</dbReference>
<dbReference type="AlphaFoldDB" id="A0A8S1PZU8"/>
<dbReference type="PANTHER" id="PTHR24134:SF9">
    <property type="entry name" value="ANKYRIN REPEAT AND SOCS BOX PROTEIN 8"/>
    <property type="match status" value="1"/>
</dbReference>
<protein>
    <recommendedName>
        <fullName evidence="6">Ankyrin repeat protein</fullName>
    </recommendedName>
</protein>
<dbReference type="OrthoDB" id="194358at2759"/>
<evidence type="ECO:0000313" key="4">
    <source>
        <dbReference type="EMBL" id="CAD8108561.1"/>
    </source>
</evidence>
<dbReference type="EMBL" id="CAJJDN010000091">
    <property type="protein sequence ID" value="CAD8108561.1"/>
    <property type="molecule type" value="Genomic_DNA"/>
</dbReference>
<evidence type="ECO:0000256" key="2">
    <source>
        <dbReference type="ARBA" id="ARBA00023043"/>
    </source>
</evidence>
<keyword evidence="2 3" id="KW-0040">ANK repeat</keyword>
<organism evidence="4 5">
    <name type="scientific">Paramecium sonneborni</name>
    <dbReference type="NCBI Taxonomy" id="65129"/>
    <lineage>
        <taxon>Eukaryota</taxon>
        <taxon>Sar</taxon>
        <taxon>Alveolata</taxon>
        <taxon>Ciliophora</taxon>
        <taxon>Intramacronucleata</taxon>
        <taxon>Oligohymenophorea</taxon>
        <taxon>Peniculida</taxon>
        <taxon>Parameciidae</taxon>
        <taxon>Paramecium</taxon>
    </lineage>
</organism>
<keyword evidence="5" id="KW-1185">Reference proteome</keyword>
<gene>
    <name evidence="4" type="ORF">PSON_ATCC_30995.1.T0910133</name>
</gene>
<accession>A0A8S1PZU8</accession>
<dbReference type="Proteomes" id="UP000692954">
    <property type="component" value="Unassembled WGS sequence"/>
</dbReference>
<evidence type="ECO:0000256" key="1">
    <source>
        <dbReference type="ARBA" id="ARBA00022737"/>
    </source>
</evidence>
<evidence type="ECO:0008006" key="6">
    <source>
        <dbReference type="Google" id="ProtNLM"/>
    </source>
</evidence>
<dbReference type="PROSITE" id="PS50088">
    <property type="entry name" value="ANK_REPEAT"/>
    <property type="match status" value="1"/>
</dbReference>
<comment type="caution">
    <text evidence="4">The sequence shown here is derived from an EMBL/GenBank/DDBJ whole genome shotgun (WGS) entry which is preliminary data.</text>
</comment>
<evidence type="ECO:0000313" key="5">
    <source>
        <dbReference type="Proteomes" id="UP000692954"/>
    </source>
</evidence>
<evidence type="ECO:0000256" key="3">
    <source>
        <dbReference type="PROSITE-ProRule" id="PRU00023"/>
    </source>
</evidence>
<proteinExistence type="predicted"/>
<name>A0A8S1PZU8_9CILI</name>